<dbReference type="AlphaFoldDB" id="X0RYK0"/>
<protein>
    <submittedName>
        <fullName evidence="1">Uncharacterized protein</fullName>
    </submittedName>
</protein>
<comment type="caution">
    <text evidence="1">The sequence shown here is derived from an EMBL/GenBank/DDBJ whole genome shotgun (WGS) entry which is preliminary data.</text>
</comment>
<reference evidence="1" key="1">
    <citation type="journal article" date="2014" name="Front. Microbiol.">
        <title>High frequency of phylogenetically diverse reductive dehalogenase-homologous genes in deep subseafloor sedimentary metagenomes.</title>
        <authorList>
            <person name="Kawai M."/>
            <person name="Futagami T."/>
            <person name="Toyoda A."/>
            <person name="Takaki Y."/>
            <person name="Nishi S."/>
            <person name="Hori S."/>
            <person name="Arai W."/>
            <person name="Tsubouchi T."/>
            <person name="Morono Y."/>
            <person name="Uchiyama I."/>
            <person name="Ito T."/>
            <person name="Fujiyama A."/>
            <person name="Inagaki F."/>
            <person name="Takami H."/>
        </authorList>
    </citation>
    <scope>NUCLEOTIDE SEQUENCE</scope>
    <source>
        <strain evidence="1">Expedition CK06-06</strain>
    </source>
</reference>
<organism evidence="1">
    <name type="scientific">marine sediment metagenome</name>
    <dbReference type="NCBI Taxonomy" id="412755"/>
    <lineage>
        <taxon>unclassified sequences</taxon>
        <taxon>metagenomes</taxon>
        <taxon>ecological metagenomes</taxon>
    </lineage>
</organism>
<dbReference type="EMBL" id="BARS01006360">
    <property type="protein sequence ID" value="GAF68051.1"/>
    <property type="molecule type" value="Genomic_DNA"/>
</dbReference>
<gene>
    <name evidence="1" type="ORF">S01H1_12394</name>
</gene>
<accession>X0RYK0</accession>
<evidence type="ECO:0000313" key="1">
    <source>
        <dbReference type="EMBL" id="GAF68051.1"/>
    </source>
</evidence>
<proteinExistence type="predicted"/>
<sequence>MRAGIKIDSVEYTFWEHSLVLESHFGRRVSLARFEVEGDAPTGKDEVSIYRANAPYENAAIARAAAMGGRSTYLDTFFGGYLAEIEPRVRGVSTTYYCVAQDYNILPPQILVTESYAADTAKEIIDDLFTTYLDIIST</sequence>
<feature type="non-terminal residue" evidence="1">
    <location>
        <position position="138"/>
    </location>
</feature>
<name>X0RYK0_9ZZZZ</name>